<proteinExistence type="predicted"/>
<accession>A0AAD6TIT8</accession>
<dbReference type="Proteomes" id="UP001218188">
    <property type="component" value="Unassembled WGS sequence"/>
</dbReference>
<protein>
    <submittedName>
        <fullName evidence="1">Uncharacterized protein</fullName>
    </submittedName>
</protein>
<organism evidence="1 2">
    <name type="scientific">Mycena alexandri</name>
    <dbReference type="NCBI Taxonomy" id="1745969"/>
    <lineage>
        <taxon>Eukaryota</taxon>
        <taxon>Fungi</taxon>
        <taxon>Dikarya</taxon>
        <taxon>Basidiomycota</taxon>
        <taxon>Agaricomycotina</taxon>
        <taxon>Agaricomycetes</taxon>
        <taxon>Agaricomycetidae</taxon>
        <taxon>Agaricales</taxon>
        <taxon>Marasmiineae</taxon>
        <taxon>Mycenaceae</taxon>
        <taxon>Mycena</taxon>
    </lineage>
</organism>
<dbReference type="EMBL" id="JARJCM010000005">
    <property type="protein sequence ID" value="KAJ7045018.1"/>
    <property type="molecule type" value="Genomic_DNA"/>
</dbReference>
<reference evidence="1" key="1">
    <citation type="submission" date="2023-03" db="EMBL/GenBank/DDBJ databases">
        <title>Massive genome expansion in bonnet fungi (Mycena s.s.) driven by repeated elements and novel gene families across ecological guilds.</title>
        <authorList>
            <consortium name="Lawrence Berkeley National Laboratory"/>
            <person name="Harder C.B."/>
            <person name="Miyauchi S."/>
            <person name="Viragh M."/>
            <person name="Kuo A."/>
            <person name="Thoen E."/>
            <person name="Andreopoulos B."/>
            <person name="Lu D."/>
            <person name="Skrede I."/>
            <person name="Drula E."/>
            <person name="Henrissat B."/>
            <person name="Morin E."/>
            <person name="Kohler A."/>
            <person name="Barry K."/>
            <person name="LaButti K."/>
            <person name="Morin E."/>
            <person name="Salamov A."/>
            <person name="Lipzen A."/>
            <person name="Mereny Z."/>
            <person name="Hegedus B."/>
            <person name="Baldrian P."/>
            <person name="Stursova M."/>
            <person name="Weitz H."/>
            <person name="Taylor A."/>
            <person name="Grigoriev I.V."/>
            <person name="Nagy L.G."/>
            <person name="Martin F."/>
            <person name="Kauserud H."/>
        </authorList>
    </citation>
    <scope>NUCLEOTIDE SEQUENCE</scope>
    <source>
        <strain evidence="1">CBHHK200</strain>
    </source>
</reference>
<evidence type="ECO:0000313" key="2">
    <source>
        <dbReference type="Proteomes" id="UP001218188"/>
    </source>
</evidence>
<gene>
    <name evidence="1" type="ORF">C8F04DRAFT_1067428</name>
</gene>
<keyword evidence="2" id="KW-1185">Reference proteome</keyword>
<dbReference type="AlphaFoldDB" id="A0AAD6TIT8"/>
<sequence>MDIFLPIELQREIFELAVRANHKNAELKLNLSLVAPHVSLCQTSWIFFHDCEKSGHRTTAAGRTSSWHTDCVPWSRVACVVGTIYWGQIPDFPHLVNRLPLRRLSVKYFHLATSIAFDPRPTWLCSLTHLDMAFVKPLMFIADGPKLVDTLKHLHRLTHLALHFLLHPSTVSAVSANCLGLQILVIIFDWSIPASAAKRYSFDHRIVVANRLSSSSSDDWEAAHFGLSNVWTRAESVVAERRMLAAELQADDTK</sequence>
<name>A0AAD6TIT8_9AGAR</name>
<evidence type="ECO:0000313" key="1">
    <source>
        <dbReference type="EMBL" id="KAJ7045018.1"/>
    </source>
</evidence>
<comment type="caution">
    <text evidence="1">The sequence shown here is derived from an EMBL/GenBank/DDBJ whole genome shotgun (WGS) entry which is preliminary data.</text>
</comment>